<keyword evidence="1" id="KW-1133">Transmembrane helix</keyword>
<keyword evidence="1" id="KW-0812">Transmembrane</keyword>
<evidence type="ECO:0000313" key="4">
    <source>
        <dbReference type="EMBL" id="ERG69314.1"/>
    </source>
</evidence>
<dbReference type="GO" id="GO:0005576">
    <property type="term" value="C:extracellular region"/>
    <property type="evidence" value="ECO:0007669"/>
    <property type="project" value="TreeGrafter"/>
</dbReference>
<dbReference type="NCBIfam" id="TIGR00996">
    <property type="entry name" value="Mtu_fam_mce"/>
    <property type="match status" value="1"/>
</dbReference>
<dbReference type="OrthoDB" id="338143at2"/>
<dbReference type="InterPro" id="IPR005693">
    <property type="entry name" value="Mce"/>
</dbReference>
<dbReference type="InterPro" id="IPR024516">
    <property type="entry name" value="Mce_C"/>
</dbReference>
<reference evidence="4 5" key="1">
    <citation type="journal article" date="2011" name="Stand. Genomic Sci.">
        <title>High quality draft genome sequence of Segniliparus rugosus CDC 945(T)= (ATCC BAA-974(T)).</title>
        <authorList>
            <person name="Earl A.M."/>
            <person name="Desjardins C.A."/>
            <person name="Fitzgerald M.G."/>
            <person name="Arachchi H.M."/>
            <person name="Zeng Q."/>
            <person name="Mehta T."/>
            <person name="Griggs A."/>
            <person name="Birren B.W."/>
            <person name="Toney N.C."/>
            <person name="Carr J."/>
            <person name="Posey J."/>
            <person name="Butler W.R."/>
        </authorList>
    </citation>
    <scope>NUCLEOTIDE SEQUENCE [LARGE SCALE GENOMIC DNA]</scope>
    <source>
        <strain evidence="5">ATCC BAA-974 / DSM 45345 / CCUG 50838 / CIP 108380 / JCM 13579 / CDC 945</strain>
    </source>
</reference>
<accession>U1N575</accession>
<dbReference type="Pfam" id="PF02470">
    <property type="entry name" value="MlaD"/>
    <property type="match status" value="1"/>
</dbReference>
<dbReference type="InterPro" id="IPR003399">
    <property type="entry name" value="Mce/MlaD"/>
</dbReference>
<evidence type="ECO:0000259" key="2">
    <source>
        <dbReference type="Pfam" id="PF02470"/>
    </source>
</evidence>
<dbReference type="InterPro" id="IPR052336">
    <property type="entry name" value="MlaD_Phospholipid_Transporter"/>
</dbReference>
<dbReference type="EMBL" id="ACZI02000002">
    <property type="protein sequence ID" value="ERG69314.1"/>
    <property type="molecule type" value="Genomic_DNA"/>
</dbReference>
<name>U1N575_SEGRC</name>
<evidence type="ECO:0000259" key="3">
    <source>
        <dbReference type="Pfam" id="PF11887"/>
    </source>
</evidence>
<dbReference type="PANTHER" id="PTHR33371:SF17">
    <property type="entry name" value="MCE-FAMILY PROTEIN MCE1B"/>
    <property type="match status" value="1"/>
</dbReference>
<dbReference type="AlphaFoldDB" id="U1N575"/>
<feature type="domain" description="Mammalian cell entry C-terminal" evidence="3">
    <location>
        <begin position="126"/>
        <end position="265"/>
    </location>
</feature>
<keyword evidence="5" id="KW-1185">Reference proteome</keyword>
<proteinExistence type="predicted"/>
<organism evidence="4 5">
    <name type="scientific">Segniliparus rugosus (strain ATCC BAA-974 / DSM 45345 / CCUG 50838 / CIP 108380 / JCM 13579 / CDC 945)</name>
    <dbReference type="NCBI Taxonomy" id="679197"/>
    <lineage>
        <taxon>Bacteria</taxon>
        <taxon>Bacillati</taxon>
        <taxon>Actinomycetota</taxon>
        <taxon>Actinomycetes</taxon>
        <taxon>Mycobacteriales</taxon>
        <taxon>Segniliparaceae</taxon>
        <taxon>Segniliparus</taxon>
    </lineage>
</organism>
<dbReference type="RefSeq" id="WP_021030306.1">
    <property type="nucleotide sequence ID" value="NZ_KI391953.1"/>
</dbReference>
<dbReference type="HOGENOM" id="CLU_026704_1_1_11"/>
<feature type="transmembrane region" description="Helical" evidence="1">
    <location>
        <begin position="7"/>
        <end position="28"/>
    </location>
</feature>
<evidence type="ECO:0000313" key="5">
    <source>
        <dbReference type="Proteomes" id="UP000004816"/>
    </source>
</evidence>
<dbReference type="Pfam" id="PF11887">
    <property type="entry name" value="Mce4_CUP1"/>
    <property type="match status" value="1"/>
</dbReference>
<gene>
    <name evidence="4" type="ORF">HMPREF9336_04205</name>
</gene>
<protein>
    <submittedName>
        <fullName evidence="4">Virulence factor Mce family protein</fullName>
    </submittedName>
</protein>
<sequence length="362" mass="39871">MKVGLDLLKFIAFGLVVFVCGSIIFRVLTSPIKGETDRYTAVFNDVSSLRENSDVRMSGVLVGKVQQVEPVVDGADPDNRDAAHAHVVFTLEKKYSIYRNTRLAVRYENLLGVRYLEIIPPEQPGSQRLSPGSVIRLDQTVSSFDVSTLFNGLKPIFDEVDPANLNKFTEDILVLMQGDTTNLGEVLGEIKTLSLFAESRDELFKAIFDQVGKISEVLPGKAHMILDLLKQFSGLFLGFAEQSDVLDKTIDMTLRAEHTLLPLLSELEASYDELYGPVDAFLFRVLPQLGPIANMFAIAPELIPAPYESSQVGTDHQARLVSLLVGKYQDNPAENKTAICKPKTIVSPLGTMVFSGNVEDCA</sequence>
<dbReference type="PANTHER" id="PTHR33371">
    <property type="entry name" value="INTERMEMBRANE PHOSPHOLIPID TRANSPORT SYSTEM BINDING PROTEIN MLAD-RELATED"/>
    <property type="match status" value="1"/>
</dbReference>
<dbReference type="eggNOG" id="COG1463">
    <property type="taxonomic scope" value="Bacteria"/>
</dbReference>
<dbReference type="STRING" id="679197.HMPREF9336_04205"/>
<evidence type="ECO:0000256" key="1">
    <source>
        <dbReference type="SAM" id="Phobius"/>
    </source>
</evidence>
<dbReference type="GO" id="GO:0051701">
    <property type="term" value="P:biological process involved in interaction with host"/>
    <property type="evidence" value="ECO:0007669"/>
    <property type="project" value="TreeGrafter"/>
</dbReference>
<dbReference type="Proteomes" id="UP000004816">
    <property type="component" value="Unassembled WGS sequence"/>
</dbReference>
<keyword evidence="1" id="KW-0472">Membrane</keyword>
<comment type="caution">
    <text evidence="4">The sequence shown here is derived from an EMBL/GenBank/DDBJ whole genome shotgun (WGS) entry which is preliminary data.</text>
</comment>
<feature type="domain" description="Mce/MlaD" evidence="2">
    <location>
        <begin position="36"/>
        <end position="121"/>
    </location>
</feature>